<dbReference type="EMBL" id="BGPR01013822">
    <property type="protein sequence ID" value="GBN62439.1"/>
    <property type="molecule type" value="Genomic_DNA"/>
</dbReference>
<keyword evidence="2" id="KW-1185">Reference proteome</keyword>
<protein>
    <submittedName>
        <fullName evidence="1">Uncharacterized protein</fullName>
    </submittedName>
</protein>
<reference evidence="1 2" key="1">
    <citation type="journal article" date="2019" name="Sci. Rep.">
        <title>Orb-weaving spider Araneus ventricosus genome elucidates the spidroin gene catalogue.</title>
        <authorList>
            <person name="Kono N."/>
            <person name="Nakamura H."/>
            <person name="Ohtoshi R."/>
            <person name="Moran D.A.P."/>
            <person name="Shinohara A."/>
            <person name="Yoshida Y."/>
            <person name="Fujiwara M."/>
            <person name="Mori M."/>
            <person name="Tomita M."/>
            <person name="Arakawa K."/>
        </authorList>
    </citation>
    <scope>NUCLEOTIDE SEQUENCE [LARGE SCALE GENOMIC DNA]</scope>
</reference>
<gene>
    <name evidence="1" type="ORF">AVEN_186505_1</name>
</gene>
<evidence type="ECO:0000313" key="1">
    <source>
        <dbReference type="EMBL" id="GBN62439.1"/>
    </source>
</evidence>
<dbReference type="Proteomes" id="UP000499080">
    <property type="component" value="Unassembled WGS sequence"/>
</dbReference>
<organism evidence="1 2">
    <name type="scientific">Araneus ventricosus</name>
    <name type="common">Orbweaver spider</name>
    <name type="synonym">Epeira ventricosa</name>
    <dbReference type="NCBI Taxonomy" id="182803"/>
    <lineage>
        <taxon>Eukaryota</taxon>
        <taxon>Metazoa</taxon>
        <taxon>Ecdysozoa</taxon>
        <taxon>Arthropoda</taxon>
        <taxon>Chelicerata</taxon>
        <taxon>Arachnida</taxon>
        <taxon>Araneae</taxon>
        <taxon>Araneomorphae</taxon>
        <taxon>Entelegynae</taxon>
        <taxon>Araneoidea</taxon>
        <taxon>Araneidae</taxon>
        <taxon>Araneus</taxon>
    </lineage>
</organism>
<name>A0A4Y2QFI5_ARAVE</name>
<dbReference type="AlphaFoldDB" id="A0A4Y2QFI5"/>
<sequence>MDIFFTRLKGHRGILGNKRADFSNQVKFKAIANCLIKRGFPNTNLDEFVIDENDVDKIHDETLIMDEDWDDLRPNVTFILHVNFDTEINILELFKIDEIIESKLCSNKLSGDEVENVEFIPLSLNDAMN</sequence>
<proteinExistence type="predicted"/>
<evidence type="ECO:0000313" key="2">
    <source>
        <dbReference type="Proteomes" id="UP000499080"/>
    </source>
</evidence>
<accession>A0A4Y2QFI5</accession>
<comment type="caution">
    <text evidence="1">The sequence shown here is derived from an EMBL/GenBank/DDBJ whole genome shotgun (WGS) entry which is preliminary data.</text>
</comment>